<evidence type="ECO:0000256" key="4">
    <source>
        <dbReference type="ARBA" id="ARBA00022679"/>
    </source>
</evidence>
<keyword evidence="9" id="KW-0472">Membrane</keyword>
<keyword evidence="12" id="KW-1185">Reference proteome</keyword>
<evidence type="ECO:0000256" key="1">
    <source>
        <dbReference type="ARBA" id="ARBA00004323"/>
    </source>
</evidence>
<evidence type="ECO:0000256" key="10">
    <source>
        <dbReference type="ARBA" id="ARBA00023180"/>
    </source>
</evidence>
<evidence type="ECO:0000256" key="3">
    <source>
        <dbReference type="ARBA" id="ARBA00022676"/>
    </source>
</evidence>
<evidence type="ECO:0000256" key="9">
    <source>
        <dbReference type="ARBA" id="ARBA00023136"/>
    </source>
</evidence>
<dbReference type="PANTHER" id="PTHR11987">
    <property type="entry name" value="ALPHA-2,8-SIALYLTRANSFERASE"/>
    <property type="match status" value="1"/>
</dbReference>
<proteinExistence type="inferred from homology"/>
<evidence type="ECO:0000256" key="2">
    <source>
        <dbReference type="ARBA" id="ARBA00006003"/>
    </source>
</evidence>
<name>A0AAX4PD47_9CHLO</name>
<evidence type="ECO:0000256" key="6">
    <source>
        <dbReference type="ARBA" id="ARBA00022968"/>
    </source>
</evidence>
<dbReference type="InterPro" id="IPR001675">
    <property type="entry name" value="Glyco_trans_29"/>
</dbReference>
<comment type="subcellular location">
    <subcellularLocation>
        <location evidence="1">Golgi apparatus membrane</location>
        <topology evidence="1">Single-pass type II membrane protein</topology>
    </subcellularLocation>
</comment>
<dbReference type="InterPro" id="IPR038578">
    <property type="entry name" value="GT29-like_sf"/>
</dbReference>
<keyword evidence="8" id="KW-0333">Golgi apparatus</keyword>
<keyword evidence="5" id="KW-0812">Transmembrane</keyword>
<comment type="similarity">
    <text evidence="2">Belongs to the glycosyltransferase 29 family.</text>
</comment>
<dbReference type="GO" id="GO:0008373">
    <property type="term" value="F:sialyltransferase activity"/>
    <property type="evidence" value="ECO:0007669"/>
    <property type="project" value="InterPro"/>
</dbReference>
<dbReference type="CDD" id="cd19952">
    <property type="entry name" value="GT29"/>
    <property type="match status" value="1"/>
</dbReference>
<sequence length="325" mass="36984">MSERNNTRLAPETIALLPRDYDEIANHLRFNSCAVVGNSGYMKMAKFGKAINAHNLVLRLNQSPTKPTFSEFVGTKTSIRLINSMWSNRYASDKYFGKLPLERNLTLMVSRTGGDVYDNIVQYMAKKRPDVKVLLINSRMVSKARALLKQYRIRLCKAGYGGYKGGISPTSGFVASYFLRSICERLSLYGLGTVDVPDVPYHYFLGTIGSRTGPTSVHSFDAESQLLDQLGFQNEIEQCKYIVEKLVPADGQVVSRLRSNFTSLARPEYHNELCGWNICKRRSYRKFRRRVKGPKRVSYSDCKNIMFGHDPDDDDVEDDNFIYGE</sequence>
<keyword evidence="4" id="KW-0808">Transferase</keyword>
<dbReference type="GO" id="GO:0000139">
    <property type="term" value="C:Golgi membrane"/>
    <property type="evidence" value="ECO:0007669"/>
    <property type="project" value="UniProtKB-SubCell"/>
</dbReference>
<gene>
    <name evidence="11" type="ORF">HKI87_09g57320</name>
</gene>
<keyword evidence="10" id="KW-0325">Glycoprotein</keyword>
<organism evidence="11 12">
    <name type="scientific">Chloropicon roscoffensis</name>
    <dbReference type="NCBI Taxonomy" id="1461544"/>
    <lineage>
        <taxon>Eukaryota</taxon>
        <taxon>Viridiplantae</taxon>
        <taxon>Chlorophyta</taxon>
        <taxon>Chloropicophyceae</taxon>
        <taxon>Chloropicales</taxon>
        <taxon>Chloropicaceae</taxon>
        <taxon>Chloropicon</taxon>
    </lineage>
</organism>
<accession>A0AAX4PD47</accession>
<dbReference type="InterPro" id="IPR050943">
    <property type="entry name" value="Glycosyltr_29_Sialyltrsf"/>
</dbReference>
<keyword evidence="6" id="KW-0735">Signal-anchor</keyword>
<evidence type="ECO:0000256" key="7">
    <source>
        <dbReference type="ARBA" id="ARBA00022989"/>
    </source>
</evidence>
<keyword evidence="7" id="KW-1133">Transmembrane helix</keyword>
<evidence type="ECO:0000313" key="11">
    <source>
        <dbReference type="EMBL" id="WZN64178.1"/>
    </source>
</evidence>
<dbReference type="PANTHER" id="PTHR11987:SF36">
    <property type="entry name" value="SIA-ALPHA-2,3-GAL-BETA-1,4-GLCNAC-R:ALPHA 2,8-SIALYLTRANSFERASE"/>
    <property type="match status" value="1"/>
</dbReference>
<evidence type="ECO:0000256" key="8">
    <source>
        <dbReference type="ARBA" id="ARBA00023034"/>
    </source>
</evidence>
<keyword evidence="3 11" id="KW-0328">Glycosyltransferase</keyword>
<dbReference type="AlphaFoldDB" id="A0AAX4PD47"/>
<reference evidence="11 12" key="1">
    <citation type="submission" date="2024-03" db="EMBL/GenBank/DDBJ databases">
        <title>Complete genome sequence of the green alga Chloropicon roscoffensis RCC1871.</title>
        <authorList>
            <person name="Lemieux C."/>
            <person name="Pombert J.-F."/>
            <person name="Otis C."/>
            <person name="Turmel M."/>
        </authorList>
    </citation>
    <scope>NUCLEOTIDE SEQUENCE [LARGE SCALE GENOMIC DNA]</scope>
    <source>
        <strain evidence="11 12">RCC1871</strain>
    </source>
</reference>
<evidence type="ECO:0000256" key="5">
    <source>
        <dbReference type="ARBA" id="ARBA00022692"/>
    </source>
</evidence>
<dbReference type="EMBL" id="CP151509">
    <property type="protein sequence ID" value="WZN64178.1"/>
    <property type="molecule type" value="Genomic_DNA"/>
</dbReference>
<protein>
    <submittedName>
        <fullName evidence="11">Sialyltransferase</fullName>
    </submittedName>
</protein>
<dbReference type="Proteomes" id="UP001472866">
    <property type="component" value="Chromosome 09"/>
</dbReference>
<dbReference type="Pfam" id="PF00777">
    <property type="entry name" value="Glyco_transf_29"/>
    <property type="match status" value="1"/>
</dbReference>
<evidence type="ECO:0000313" key="12">
    <source>
        <dbReference type="Proteomes" id="UP001472866"/>
    </source>
</evidence>
<dbReference type="Gene3D" id="3.90.1480.20">
    <property type="entry name" value="Glycosyl transferase family 29"/>
    <property type="match status" value="1"/>
</dbReference>